<evidence type="ECO:0000313" key="2">
    <source>
        <dbReference type="Proteomes" id="UP001596200"/>
    </source>
</evidence>
<reference evidence="2" key="1">
    <citation type="journal article" date="2019" name="Int. J. Syst. Evol. Microbiol.">
        <title>The Global Catalogue of Microorganisms (GCM) 10K type strain sequencing project: providing services to taxonomists for standard genome sequencing and annotation.</title>
        <authorList>
            <consortium name="The Broad Institute Genomics Platform"/>
            <consortium name="The Broad Institute Genome Sequencing Center for Infectious Disease"/>
            <person name="Wu L."/>
            <person name="Ma J."/>
        </authorList>
    </citation>
    <scope>NUCLEOTIDE SEQUENCE [LARGE SCALE GENOMIC DNA]</scope>
    <source>
        <strain evidence="2">JCM 4147</strain>
    </source>
</reference>
<dbReference type="Proteomes" id="UP001596200">
    <property type="component" value="Unassembled WGS sequence"/>
</dbReference>
<gene>
    <name evidence="1" type="ORF">ACFP1B_35040</name>
</gene>
<comment type="caution">
    <text evidence="1">The sequence shown here is derived from an EMBL/GenBank/DDBJ whole genome shotgun (WGS) entry which is preliminary data.</text>
</comment>
<name>A0ABW1GUS3_9ACTN</name>
<evidence type="ECO:0000313" key="1">
    <source>
        <dbReference type="EMBL" id="MFC5918609.1"/>
    </source>
</evidence>
<keyword evidence="2" id="KW-1185">Reference proteome</keyword>
<protein>
    <submittedName>
        <fullName evidence="1">Uncharacterized protein</fullName>
    </submittedName>
</protein>
<dbReference type="EMBL" id="JBHSPU010000042">
    <property type="protein sequence ID" value="MFC5918609.1"/>
    <property type="molecule type" value="Genomic_DNA"/>
</dbReference>
<organism evidence="1 2">
    <name type="scientific">Streptomyces pulveraceus</name>
    <dbReference type="NCBI Taxonomy" id="68258"/>
    <lineage>
        <taxon>Bacteria</taxon>
        <taxon>Bacillati</taxon>
        <taxon>Actinomycetota</taxon>
        <taxon>Actinomycetes</taxon>
        <taxon>Kitasatosporales</taxon>
        <taxon>Streptomycetaceae</taxon>
        <taxon>Streptomyces</taxon>
    </lineage>
</organism>
<accession>A0ABW1GUS3</accession>
<proteinExistence type="predicted"/>
<sequence length="135" mass="14748">MDLKMGRQSWQTHAFRFAPDLVAILSRRVAQDSTSAGKALTAAQYVDAAMTLYLPRTIPSQLELAEEFLLSRDSDVGTGKQASHRVSAEVYAIASPLANELRIAGHPRLAVHVYSGVLDRFLRDLEEEGPLGPTA</sequence>
<dbReference type="RefSeq" id="WP_344516793.1">
    <property type="nucleotide sequence ID" value="NZ_BAAATU010000043.1"/>
</dbReference>